<dbReference type="Proteomes" id="UP001060085">
    <property type="component" value="Linkage Group LG04"/>
</dbReference>
<name>A0ACC0B190_CATRO</name>
<comment type="caution">
    <text evidence="1">The sequence shown here is derived from an EMBL/GenBank/DDBJ whole genome shotgun (WGS) entry which is preliminary data.</text>
</comment>
<dbReference type="EMBL" id="CM044704">
    <property type="protein sequence ID" value="KAI5666278.1"/>
    <property type="molecule type" value="Genomic_DNA"/>
</dbReference>
<reference evidence="2" key="1">
    <citation type="journal article" date="2023" name="Nat. Plants">
        <title>Single-cell RNA sequencing provides a high-resolution roadmap for understanding the multicellular compartmentation of specialized metabolism.</title>
        <authorList>
            <person name="Sun S."/>
            <person name="Shen X."/>
            <person name="Li Y."/>
            <person name="Li Y."/>
            <person name="Wang S."/>
            <person name="Li R."/>
            <person name="Zhang H."/>
            <person name="Shen G."/>
            <person name="Guo B."/>
            <person name="Wei J."/>
            <person name="Xu J."/>
            <person name="St-Pierre B."/>
            <person name="Chen S."/>
            <person name="Sun C."/>
        </authorList>
    </citation>
    <scope>NUCLEOTIDE SEQUENCE [LARGE SCALE GENOMIC DNA]</scope>
</reference>
<protein>
    <submittedName>
        <fullName evidence="1">Uncharacterized protein</fullName>
    </submittedName>
</protein>
<organism evidence="1 2">
    <name type="scientific">Catharanthus roseus</name>
    <name type="common">Madagascar periwinkle</name>
    <name type="synonym">Vinca rosea</name>
    <dbReference type="NCBI Taxonomy" id="4058"/>
    <lineage>
        <taxon>Eukaryota</taxon>
        <taxon>Viridiplantae</taxon>
        <taxon>Streptophyta</taxon>
        <taxon>Embryophyta</taxon>
        <taxon>Tracheophyta</taxon>
        <taxon>Spermatophyta</taxon>
        <taxon>Magnoliopsida</taxon>
        <taxon>eudicotyledons</taxon>
        <taxon>Gunneridae</taxon>
        <taxon>Pentapetalae</taxon>
        <taxon>asterids</taxon>
        <taxon>lamiids</taxon>
        <taxon>Gentianales</taxon>
        <taxon>Apocynaceae</taxon>
        <taxon>Rauvolfioideae</taxon>
        <taxon>Vinceae</taxon>
        <taxon>Catharanthinae</taxon>
        <taxon>Catharanthus</taxon>
    </lineage>
</organism>
<proteinExistence type="predicted"/>
<accession>A0ACC0B190</accession>
<evidence type="ECO:0000313" key="1">
    <source>
        <dbReference type="EMBL" id="KAI5666278.1"/>
    </source>
</evidence>
<sequence>MEIPTIFSNCRISNVAAAAPTPTLLLRPGIPYDEEHILTKHVASPQSHIGVETSRSLPIENNSYREMIFDATGPNILPQEETNPKEPPNPQAKKFFDMLKAMETLLVNGDDKNLVLFATAESLYIKSENQLTQNSVVLFYCNWFDFSDRGMRIHLQYKFIELHKGRRYGGYNPFVLAHQAEQVSFPPYPGSKRMMTDWLSVMKSQPRVIDFPVQDDSYQHNVDIGEGSTINAMIEDVETLVHDSCSSEELDIDIETYFEELQSNETENEWDSNEDPDEDADEDSDEDSDDDLIDENNEDSAHRTLTKETVRCYAVNGDTHSTVDAGPTDTCYAQQLLFICRLPVSRLHYLRCRRAHLLFQHLYLTVDCSYGSGDGFSGFGLFEICDGKSFRNDCMGSGLLYDQDKDGIRRNRPQGQGGWGVRKHTGSSISFTWTIVKWVLPEQVLGRASQTSEGEEEEEEEGICRFMLNRVQGEISRGLEKAKEDAEALGTAMPDHFQLMATVDGRTSCDHLYGAGSEAIHLIAESNRASTALVSCCLDHKYRLMHRVEDAVSRVSVALNEHMRRLFEYNHLAYIPFPWMMPLVKAAMSADPSTSSSTAVAIAGTPEVPT</sequence>
<evidence type="ECO:0000313" key="2">
    <source>
        <dbReference type="Proteomes" id="UP001060085"/>
    </source>
</evidence>
<keyword evidence="2" id="KW-1185">Reference proteome</keyword>
<gene>
    <name evidence="1" type="ORF">M9H77_16131</name>
</gene>